<sequence>MTTTTHRPTLELRGITKRFGHVTALDDVHLQARPGEILALLGDNGAGKSTLVKVMSGLYAPDEGEIRLAGDPRRFATPAQARSAGIATVHQDLALVECLDVATNLFLGRFPRRGLFVDRARMERETEEFLRSLDVTVSSVRTEIGMLSGGQRQIVAIARALKTGADTVLLDEPTAALGVRETAQAADLIRRLRDQGKAVIVVSHDMQLVFDTADRVQVMRLGRVAGVRTVAETDRDEVVALITGSRRDT</sequence>
<gene>
    <name evidence="4" type="ORF">EHYA_09995</name>
</gene>
<reference evidence="4 5" key="1">
    <citation type="submission" date="2018-12" db="EMBL/GenBank/DDBJ databases">
        <title>Draft genome sequence of Embleya hyalina NBRC 13850T.</title>
        <authorList>
            <person name="Komaki H."/>
            <person name="Hosoyama A."/>
            <person name="Kimura A."/>
            <person name="Ichikawa N."/>
            <person name="Tamura T."/>
        </authorList>
    </citation>
    <scope>NUCLEOTIDE SEQUENCE [LARGE SCALE GENOMIC DNA]</scope>
    <source>
        <strain evidence="4 5">NBRC 13850</strain>
    </source>
</reference>
<dbReference type="InterPro" id="IPR003439">
    <property type="entry name" value="ABC_transporter-like_ATP-bd"/>
</dbReference>
<evidence type="ECO:0000313" key="4">
    <source>
        <dbReference type="EMBL" id="GCE02218.1"/>
    </source>
</evidence>
<keyword evidence="5" id="KW-1185">Reference proteome</keyword>
<dbReference type="PANTHER" id="PTHR43790:SF8">
    <property type="entry name" value="SUGAR ABC TRANSPORTER ATP-BINDING PROTEIN"/>
    <property type="match status" value="1"/>
</dbReference>
<evidence type="ECO:0000256" key="2">
    <source>
        <dbReference type="ARBA" id="ARBA00022840"/>
    </source>
</evidence>
<dbReference type="EMBL" id="BIFH01000059">
    <property type="protein sequence ID" value="GCE02218.1"/>
    <property type="molecule type" value="Genomic_DNA"/>
</dbReference>
<keyword evidence="1" id="KW-0547">Nucleotide-binding</keyword>
<evidence type="ECO:0000259" key="3">
    <source>
        <dbReference type="PROSITE" id="PS50893"/>
    </source>
</evidence>
<dbReference type="OrthoDB" id="7875923at2"/>
<feature type="domain" description="ABC transporter" evidence="3">
    <location>
        <begin position="10"/>
        <end position="246"/>
    </location>
</feature>
<dbReference type="Pfam" id="PF00005">
    <property type="entry name" value="ABC_tran"/>
    <property type="match status" value="1"/>
</dbReference>
<dbReference type="RefSeq" id="WP_126643720.1">
    <property type="nucleotide sequence ID" value="NZ_BIFH01000059.1"/>
</dbReference>
<dbReference type="Proteomes" id="UP000286931">
    <property type="component" value="Unassembled WGS sequence"/>
</dbReference>
<evidence type="ECO:0000313" key="5">
    <source>
        <dbReference type="Proteomes" id="UP000286931"/>
    </source>
</evidence>
<dbReference type="AlphaFoldDB" id="A0A401Z5X5"/>
<dbReference type="Gene3D" id="3.40.50.300">
    <property type="entry name" value="P-loop containing nucleotide triphosphate hydrolases"/>
    <property type="match status" value="1"/>
</dbReference>
<name>A0A401Z5X5_9ACTN</name>
<dbReference type="InterPro" id="IPR027417">
    <property type="entry name" value="P-loop_NTPase"/>
</dbReference>
<dbReference type="GO" id="GO:0005524">
    <property type="term" value="F:ATP binding"/>
    <property type="evidence" value="ECO:0007669"/>
    <property type="project" value="UniProtKB-KW"/>
</dbReference>
<protein>
    <submittedName>
        <fullName evidence="4">ABC transporter ATP-binding protein</fullName>
    </submittedName>
</protein>
<keyword evidence="2 4" id="KW-0067">ATP-binding</keyword>
<evidence type="ECO:0000256" key="1">
    <source>
        <dbReference type="ARBA" id="ARBA00022741"/>
    </source>
</evidence>
<accession>A0A401Z5X5</accession>
<dbReference type="InterPro" id="IPR003593">
    <property type="entry name" value="AAA+_ATPase"/>
</dbReference>
<dbReference type="PROSITE" id="PS50893">
    <property type="entry name" value="ABC_TRANSPORTER_2"/>
    <property type="match status" value="1"/>
</dbReference>
<dbReference type="GO" id="GO:0016887">
    <property type="term" value="F:ATP hydrolysis activity"/>
    <property type="evidence" value="ECO:0007669"/>
    <property type="project" value="InterPro"/>
</dbReference>
<dbReference type="InterPro" id="IPR050107">
    <property type="entry name" value="ABC_carbohydrate_import_ATPase"/>
</dbReference>
<organism evidence="4 5">
    <name type="scientific">Embleya hyalina</name>
    <dbReference type="NCBI Taxonomy" id="516124"/>
    <lineage>
        <taxon>Bacteria</taxon>
        <taxon>Bacillati</taxon>
        <taxon>Actinomycetota</taxon>
        <taxon>Actinomycetes</taxon>
        <taxon>Kitasatosporales</taxon>
        <taxon>Streptomycetaceae</taxon>
        <taxon>Embleya</taxon>
    </lineage>
</organism>
<dbReference type="CDD" id="cd03216">
    <property type="entry name" value="ABC_Carb_Monos_I"/>
    <property type="match status" value="1"/>
</dbReference>
<dbReference type="SMART" id="SM00382">
    <property type="entry name" value="AAA"/>
    <property type="match status" value="1"/>
</dbReference>
<dbReference type="PANTHER" id="PTHR43790">
    <property type="entry name" value="CARBOHYDRATE TRANSPORT ATP-BINDING PROTEIN MG119-RELATED"/>
    <property type="match status" value="1"/>
</dbReference>
<dbReference type="SUPFAM" id="SSF52540">
    <property type="entry name" value="P-loop containing nucleoside triphosphate hydrolases"/>
    <property type="match status" value="1"/>
</dbReference>
<proteinExistence type="predicted"/>
<comment type="caution">
    <text evidence="4">The sequence shown here is derived from an EMBL/GenBank/DDBJ whole genome shotgun (WGS) entry which is preliminary data.</text>
</comment>